<evidence type="ECO:0000313" key="2">
    <source>
        <dbReference type="Proteomes" id="UP001631969"/>
    </source>
</evidence>
<name>A0ACC7P6I6_9BACL</name>
<dbReference type="Proteomes" id="UP001631969">
    <property type="component" value="Unassembled WGS sequence"/>
</dbReference>
<dbReference type="EMBL" id="JBJURJ010000028">
    <property type="protein sequence ID" value="MFM9332287.1"/>
    <property type="molecule type" value="Genomic_DNA"/>
</dbReference>
<comment type="caution">
    <text evidence="1">The sequence shown here is derived from an EMBL/GenBank/DDBJ whole genome shotgun (WGS) entry which is preliminary data.</text>
</comment>
<organism evidence="1 2">
    <name type="scientific">Paenibacillus mesotrionivorans</name>
    <dbReference type="NCBI Taxonomy" id="3160968"/>
    <lineage>
        <taxon>Bacteria</taxon>
        <taxon>Bacillati</taxon>
        <taxon>Bacillota</taxon>
        <taxon>Bacilli</taxon>
        <taxon>Bacillales</taxon>
        <taxon>Paenibacillaceae</taxon>
        <taxon>Paenibacillus</taxon>
    </lineage>
</organism>
<gene>
    <name evidence="1" type="ORF">ACI1P1_28730</name>
</gene>
<sequence length="197" mass="22131">MTQPQTIPLALAEEMYEAAAERPNAAGSPQASFGAVFELYYERVFRYIRYRVTCEYTAEDLTSQVFERVMGRFASFRADKAPFEVWLFAIAKNAVNDYGRQQRRRRFFSLEAIKHAASAGKTPEAMALAGEAKDSLLQAMSVLNPKERSILALKFGAELKNGEIAKLAGMSESNVGVTLYRSMKKLRAELERKGCHE</sequence>
<proteinExistence type="predicted"/>
<reference evidence="1" key="1">
    <citation type="submission" date="2024-12" db="EMBL/GenBank/DDBJ databases">
        <authorList>
            <person name="Wu N."/>
        </authorList>
    </citation>
    <scope>NUCLEOTIDE SEQUENCE</scope>
    <source>
        <strain evidence="1">P15</strain>
    </source>
</reference>
<protein>
    <submittedName>
        <fullName evidence="1">Sigma-70 family RNA polymerase sigma factor</fullName>
    </submittedName>
</protein>
<accession>A0ACC7P6I6</accession>
<evidence type="ECO:0000313" key="1">
    <source>
        <dbReference type="EMBL" id="MFM9332287.1"/>
    </source>
</evidence>
<keyword evidence="2" id="KW-1185">Reference proteome</keyword>